<dbReference type="PANTHER" id="PTHR15341">
    <property type="entry name" value="SUN-COR STEROID HORMONE RECEPTOR CO-REPRESSOR"/>
    <property type="match status" value="1"/>
</dbReference>
<dbReference type="EMBL" id="CAXHTA020000001">
    <property type="protein sequence ID" value="CAL5218730.1"/>
    <property type="molecule type" value="Genomic_DNA"/>
</dbReference>
<organism evidence="3 4">
    <name type="scientific">Coccomyxa viridis</name>
    <dbReference type="NCBI Taxonomy" id="1274662"/>
    <lineage>
        <taxon>Eukaryota</taxon>
        <taxon>Viridiplantae</taxon>
        <taxon>Chlorophyta</taxon>
        <taxon>core chlorophytes</taxon>
        <taxon>Trebouxiophyceae</taxon>
        <taxon>Trebouxiophyceae incertae sedis</taxon>
        <taxon>Coccomyxaceae</taxon>
        <taxon>Coccomyxa</taxon>
    </lineage>
</organism>
<keyword evidence="1" id="KW-0539">Nucleus</keyword>
<evidence type="ECO:0000256" key="2">
    <source>
        <dbReference type="SAM" id="MobiDB-lite"/>
    </source>
</evidence>
<proteinExistence type="inferred from homology"/>
<evidence type="ECO:0000313" key="3">
    <source>
        <dbReference type="EMBL" id="CAL5218730.1"/>
    </source>
</evidence>
<comment type="subunit">
    <text evidence="1">Monomer and homodimer.</text>
</comment>
<reference evidence="3 4" key="1">
    <citation type="submission" date="2024-06" db="EMBL/GenBank/DDBJ databases">
        <authorList>
            <person name="Kraege A."/>
            <person name="Thomma B."/>
        </authorList>
    </citation>
    <scope>NUCLEOTIDE SEQUENCE [LARGE SCALE GENOMIC DNA]</scope>
</reference>
<comment type="similarity">
    <text evidence="1">Belongs to the C1D family.</text>
</comment>
<gene>
    <name evidence="3" type="primary">g444</name>
    <name evidence="3" type="ORF">VP750_LOCUS389</name>
</gene>
<keyword evidence="1" id="KW-0963">Cytoplasm</keyword>
<dbReference type="Proteomes" id="UP001497392">
    <property type="component" value="Unassembled WGS sequence"/>
</dbReference>
<feature type="compositionally biased region" description="Basic and acidic residues" evidence="2">
    <location>
        <begin position="138"/>
        <end position="148"/>
    </location>
</feature>
<evidence type="ECO:0000313" key="4">
    <source>
        <dbReference type="Proteomes" id="UP001497392"/>
    </source>
</evidence>
<accession>A0ABP1FJE3</accession>
<feature type="region of interest" description="Disordered" evidence="2">
    <location>
        <begin position="209"/>
        <end position="250"/>
    </location>
</feature>
<keyword evidence="1" id="KW-0694">RNA-binding</keyword>
<sequence>MGSKAVATAMQDLDRCESLLKSLDQQLESLRHWKALEQQLDPLQQARMHLAIAASASAVYQTLLRLRGPSPEEQAHVKELDRLETYKKKVTKLESEKWLQEHRPSLSVDVASANRFISAAIPELTPEQKHALRQAGKKHGETAAEDHNASSSAAASQFLDSLATPPAPEDALLQTGFRANFQRGDVTKDPRAGSIHVTTGSVHVTTGSVHVTASGSDGPARSKRGPGPGPRSDPVPKSKSQGPCNYGMCT</sequence>
<evidence type="ECO:0000256" key="1">
    <source>
        <dbReference type="RuleBase" id="RU368003"/>
    </source>
</evidence>
<protein>
    <recommendedName>
        <fullName evidence="1">Nuclear nucleic acid-binding protein C1D</fullName>
    </recommendedName>
</protein>
<keyword evidence="1" id="KW-0238">DNA-binding</keyword>
<comment type="caution">
    <text evidence="3">The sequence shown here is derived from an EMBL/GenBank/DDBJ whole genome shotgun (WGS) entry which is preliminary data.</text>
</comment>
<comment type="function">
    <text evidence="1">Plays a role in the recruitment of the exosome to pre-rRNA to mediate the 3'-5' end processing of the 5.8S rRNA.</text>
</comment>
<keyword evidence="4" id="KW-1185">Reference proteome</keyword>
<dbReference type="PANTHER" id="PTHR15341:SF3">
    <property type="entry name" value="NUCLEAR NUCLEIC ACID-BINDING PROTEIN C1D"/>
    <property type="match status" value="1"/>
</dbReference>
<name>A0ABP1FJE3_9CHLO</name>
<comment type="subcellular location">
    <subcellularLocation>
        <location evidence="1">Cytoplasm</location>
    </subcellularLocation>
    <subcellularLocation>
        <location evidence="1">Nucleus</location>
        <location evidence="1">Nucleolus</location>
    </subcellularLocation>
    <subcellularLocation>
        <location evidence="1">Nucleus</location>
    </subcellularLocation>
</comment>
<dbReference type="InterPro" id="IPR011082">
    <property type="entry name" value="Exosome-assoc_fac/DNA_repair"/>
</dbReference>
<feature type="region of interest" description="Disordered" evidence="2">
    <location>
        <begin position="127"/>
        <end position="157"/>
    </location>
</feature>
<keyword evidence="1" id="KW-0698">rRNA processing</keyword>